<dbReference type="OrthoDB" id="10014838at2759"/>
<dbReference type="GO" id="GO:0005737">
    <property type="term" value="C:cytoplasm"/>
    <property type="evidence" value="ECO:0007669"/>
    <property type="project" value="TreeGrafter"/>
</dbReference>
<dbReference type="Gene3D" id="3.30.40.10">
    <property type="entry name" value="Zinc/RING finger domain, C3HC4 (zinc finger)"/>
    <property type="match status" value="1"/>
</dbReference>
<proteinExistence type="predicted"/>
<keyword evidence="11" id="KW-1185">Reference proteome</keyword>
<feature type="region of interest" description="Disordered" evidence="8">
    <location>
        <begin position="529"/>
        <end position="697"/>
    </location>
</feature>
<dbReference type="Pfam" id="PF26192">
    <property type="entry name" value="RNF157-like_N"/>
    <property type="match status" value="1"/>
</dbReference>
<evidence type="ECO:0000256" key="2">
    <source>
        <dbReference type="ARBA" id="ARBA00012483"/>
    </source>
</evidence>
<feature type="compositionally biased region" description="Polar residues" evidence="8">
    <location>
        <begin position="657"/>
        <end position="673"/>
    </location>
</feature>
<evidence type="ECO:0000256" key="3">
    <source>
        <dbReference type="ARBA" id="ARBA00022679"/>
    </source>
</evidence>
<evidence type="ECO:0000259" key="9">
    <source>
        <dbReference type="Pfam" id="PF26192"/>
    </source>
</evidence>
<keyword evidence="3" id="KW-0808">Transferase</keyword>
<dbReference type="Proteomes" id="UP000326759">
    <property type="component" value="Unassembled WGS sequence"/>
</dbReference>
<evidence type="ECO:0000313" key="11">
    <source>
        <dbReference type="Proteomes" id="UP000326759"/>
    </source>
</evidence>
<dbReference type="InterPro" id="IPR013083">
    <property type="entry name" value="Znf_RING/FYVE/PHD"/>
</dbReference>
<evidence type="ECO:0000256" key="5">
    <source>
        <dbReference type="ARBA" id="ARBA00022771"/>
    </source>
</evidence>
<feature type="compositionally biased region" description="Basic and acidic residues" evidence="8">
    <location>
        <begin position="547"/>
        <end position="559"/>
    </location>
</feature>
<keyword evidence="6" id="KW-0833">Ubl conjugation pathway</keyword>
<evidence type="ECO:0000256" key="8">
    <source>
        <dbReference type="SAM" id="MobiDB-lite"/>
    </source>
</evidence>
<comment type="catalytic activity">
    <reaction evidence="1">
        <text>S-ubiquitinyl-[E2 ubiquitin-conjugating enzyme]-L-cysteine + [acceptor protein]-L-lysine = [E2 ubiquitin-conjugating enzyme]-L-cysteine + N(6)-ubiquitinyl-[acceptor protein]-L-lysine.</text>
        <dbReference type="EC" id="2.3.2.27"/>
    </reaction>
</comment>
<dbReference type="InterPro" id="IPR058981">
    <property type="entry name" value="MGRN1/RNF157-like_N"/>
</dbReference>
<dbReference type="PANTHER" id="PTHR22996:SF0">
    <property type="entry name" value="RE60872P-RELATED"/>
    <property type="match status" value="1"/>
</dbReference>
<sequence>MGALTSRQNIGVEEVDITVNHAYRYPPKSGNYFSSHFIMGGERFDTAQPEMYLFGENTDLNFLGSRPAPFPYPAPSASEPSRTLKSLVNIRKESLRFVRIVDDSLSLKEPENRAVNTQFNIEFTFDCDVRCAITIMYFCTEEVTSSGLIYTPRDPSMNSETYHYKRGANQQFSQVCHIFDPSQYPEESLLYSFDREVIPIVIYCLAEEGEEPFQSHATIAVVEKHSDGYSLKPLKQKLFVDGLCYLLQEIYGIENKNTESKIAADDDPDDNGAECVICMCDLRDTLILPCRHLCLCNCCADSLRAPFRALLQIKALQKNNGENVPAGYEAVSLIEALNGPSVLPQQPTAPPYQNMYVQLPQSAADGGLDGSLDDSDVREYQDNFKTSKATELEDSTTQTDRPSSLYDGSEIVAKGAATQMRMSVLMAQESEESLEGKTEMSASPPPVSKINKNSFPEDSVLTKCEATKSKELHDGAVKKRTKSSSGSSTVGCQSSPMASARIKETSLCTNDADDVQELTETLSLLDDLSTEPKKVSEAISSVPKSLVSEKDKLGNHEEEQSQGGNYPSSISNFGGGEEAVTIDIDKDHPHPSSKVEDSVPADFNGMSAASKMGHVSRSFDGGIGQSDQLGTPLERAARKGKHKTNRSSGTKNKKNSRGYTASPNVETMNSNTEELMPGTQPESQSLPGTPLSHSSAL</sequence>
<evidence type="ECO:0000313" key="10">
    <source>
        <dbReference type="EMBL" id="KAB7505592.1"/>
    </source>
</evidence>
<comment type="caution">
    <text evidence="10">The sequence shown here is derived from an EMBL/GenBank/DDBJ whole genome shotgun (WGS) entry which is preliminary data.</text>
</comment>
<keyword evidence="7" id="KW-0862">Zinc</keyword>
<gene>
    <name evidence="10" type="ORF">Anas_00261</name>
</gene>
<feature type="region of interest" description="Disordered" evidence="8">
    <location>
        <begin position="471"/>
        <end position="498"/>
    </location>
</feature>
<dbReference type="InterPro" id="IPR045194">
    <property type="entry name" value="MGRN1/RNF157-like"/>
</dbReference>
<organism evidence="10 11">
    <name type="scientific">Armadillidium nasatum</name>
    <dbReference type="NCBI Taxonomy" id="96803"/>
    <lineage>
        <taxon>Eukaryota</taxon>
        <taxon>Metazoa</taxon>
        <taxon>Ecdysozoa</taxon>
        <taxon>Arthropoda</taxon>
        <taxon>Crustacea</taxon>
        <taxon>Multicrustacea</taxon>
        <taxon>Malacostraca</taxon>
        <taxon>Eumalacostraca</taxon>
        <taxon>Peracarida</taxon>
        <taxon>Isopoda</taxon>
        <taxon>Oniscidea</taxon>
        <taxon>Crinocheta</taxon>
        <taxon>Armadillidiidae</taxon>
        <taxon>Armadillidium</taxon>
    </lineage>
</organism>
<feature type="compositionally biased region" description="Basic and acidic residues" evidence="8">
    <location>
        <begin position="583"/>
        <end position="597"/>
    </location>
</feature>
<dbReference type="PANTHER" id="PTHR22996">
    <property type="entry name" value="MAHOGUNIN"/>
    <property type="match status" value="1"/>
</dbReference>
<evidence type="ECO:0000256" key="4">
    <source>
        <dbReference type="ARBA" id="ARBA00022723"/>
    </source>
</evidence>
<feature type="compositionally biased region" description="Polar residues" evidence="8">
    <location>
        <begin position="561"/>
        <end position="572"/>
    </location>
</feature>
<feature type="compositionally biased region" description="Basic residues" evidence="8">
    <location>
        <begin position="638"/>
        <end position="656"/>
    </location>
</feature>
<dbReference type="GO" id="GO:0008270">
    <property type="term" value="F:zinc ion binding"/>
    <property type="evidence" value="ECO:0007669"/>
    <property type="project" value="UniProtKB-KW"/>
</dbReference>
<dbReference type="GO" id="GO:0016567">
    <property type="term" value="P:protein ubiquitination"/>
    <property type="evidence" value="ECO:0007669"/>
    <property type="project" value="TreeGrafter"/>
</dbReference>
<feature type="compositionally biased region" description="Low complexity" evidence="8">
    <location>
        <begin position="483"/>
        <end position="495"/>
    </location>
</feature>
<name>A0A5N5TGB9_9CRUS</name>
<dbReference type="EMBL" id="SEYY01001190">
    <property type="protein sequence ID" value="KAB7505592.1"/>
    <property type="molecule type" value="Genomic_DNA"/>
</dbReference>
<dbReference type="AlphaFoldDB" id="A0A5N5TGB9"/>
<dbReference type="Pfam" id="PF13920">
    <property type="entry name" value="zf-C3HC4_3"/>
    <property type="match status" value="1"/>
</dbReference>
<protein>
    <recommendedName>
        <fullName evidence="2">RING-type E3 ubiquitin transferase</fullName>
        <ecNumber evidence="2">2.3.2.27</ecNumber>
    </recommendedName>
</protein>
<keyword evidence="4" id="KW-0479">Metal-binding</keyword>
<evidence type="ECO:0000256" key="1">
    <source>
        <dbReference type="ARBA" id="ARBA00000900"/>
    </source>
</evidence>
<feature type="region of interest" description="Disordered" evidence="8">
    <location>
        <begin position="428"/>
        <end position="454"/>
    </location>
</feature>
<feature type="domain" description="MGRN1/RNF157-like N-terminal" evidence="9">
    <location>
        <begin position="103"/>
        <end position="246"/>
    </location>
</feature>
<feature type="compositionally biased region" description="Polar residues" evidence="8">
    <location>
        <begin position="680"/>
        <end position="697"/>
    </location>
</feature>
<keyword evidence="5" id="KW-0863">Zinc-finger</keyword>
<evidence type="ECO:0000256" key="6">
    <source>
        <dbReference type="ARBA" id="ARBA00022786"/>
    </source>
</evidence>
<reference evidence="10 11" key="1">
    <citation type="journal article" date="2019" name="PLoS Biol.">
        <title>Sex chromosomes control vertical transmission of feminizing Wolbachia symbionts in an isopod.</title>
        <authorList>
            <person name="Becking T."/>
            <person name="Chebbi M.A."/>
            <person name="Giraud I."/>
            <person name="Moumen B."/>
            <person name="Laverre T."/>
            <person name="Caubet Y."/>
            <person name="Peccoud J."/>
            <person name="Gilbert C."/>
            <person name="Cordaux R."/>
        </authorList>
    </citation>
    <scope>NUCLEOTIDE SEQUENCE [LARGE SCALE GENOMIC DNA]</scope>
    <source>
        <strain evidence="10">ANa2</strain>
        <tissue evidence="10">Whole body excluding digestive tract and cuticle</tissue>
    </source>
</reference>
<dbReference type="EC" id="2.3.2.27" evidence="2"/>
<accession>A0A5N5TGB9</accession>
<dbReference type="GO" id="GO:0061630">
    <property type="term" value="F:ubiquitin protein ligase activity"/>
    <property type="evidence" value="ECO:0007669"/>
    <property type="project" value="UniProtKB-EC"/>
</dbReference>
<evidence type="ECO:0000256" key="7">
    <source>
        <dbReference type="ARBA" id="ARBA00022833"/>
    </source>
</evidence>